<name>V5XJD7_MYCNE</name>
<dbReference type="AlphaFoldDB" id="V5XJD7"/>
<evidence type="ECO:0000256" key="1">
    <source>
        <dbReference type="SAM" id="MobiDB-lite"/>
    </source>
</evidence>
<reference evidence="2 3" key="1">
    <citation type="journal article" date="2014" name="Genome Announc.">
        <title>Complete Genome Sequence of Sterol-Transforming Mycobacterium neoaurum Strain VKM Ac-1815D.</title>
        <authorList>
            <person name="Shtratnikova V.Y."/>
            <person name="Bragin E.Y."/>
            <person name="Dovbnya D.V."/>
            <person name="Pekov Y.A."/>
            <person name="Schelkunov M.I."/>
            <person name="Strizhov N."/>
            <person name="Ivashina T.V."/>
            <person name="Ashapkin V.V."/>
            <person name="Donova M.V."/>
        </authorList>
    </citation>
    <scope>NUCLEOTIDE SEQUENCE [LARGE SCALE GENOMIC DNA]</scope>
    <source>
        <strain evidence="2 3">VKM Ac-1815D</strain>
    </source>
</reference>
<gene>
    <name evidence="2" type="ORF">D174_14640</name>
</gene>
<evidence type="ECO:0000313" key="2">
    <source>
        <dbReference type="EMBL" id="AHC27946.1"/>
    </source>
</evidence>
<organism evidence="2 3">
    <name type="scientific">Mycolicibacterium neoaurum VKM Ac-1815D</name>
    <dbReference type="NCBI Taxonomy" id="700508"/>
    <lineage>
        <taxon>Bacteria</taxon>
        <taxon>Bacillati</taxon>
        <taxon>Actinomycetota</taxon>
        <taxon>Actinomycetes</taxon>
        <taxon>Mycobacteriales</taxon>
        <taxon>Mycobacteriaceae</taxon>
        <taxon>Mycolicibacterium</taxon>
    </lineage>
</organism>
<proteinExistence type="predicted"/>
<feature type="region of interest" description="Disordered" evidence="1">
    <location>
        <begin position="24"/>
        <end position="45"/>
    </location>
</feature>
<protein>
    <submittedName>
        <fullName evidence="2">Uncharacterized protein</fullName>
    </submittedName>
</protein>
<dbReference type="Proteomes" id="UP000018763">
    <property type="component" value="Chromosome"/>
</dbReference>
<evidence type="ECO:0000313" key="3">
    <source>
        <dbReference type="Proteomes" id="UP000018763"/>
    </source>
</evidence>
<accession>V5XJD7</accession>
<dbReference type="EMBL" id="CP006936">
    <property type="protein sequence ID" value="AHC27946.1"/>
    <property type="molecule type" value="Genomic_DNA"/>
</dbReference>
<sequence length="45" mass="4842">MAARAPVAQGARLGLAAESQRVLYRDGADTQNRLQTKTENSAPEE</sequence>
<feature type="compositionally biased region" description="Polar residues" evidence="1">
    <location>
        <begin position="29"/>
        <end position="45"/>
    </location>
</feature>
<keyword evidence="3" id="KW-1185">Reference proteome</keyword>